<name>A0A6J4UKK8_9BACT</name>
<evidence type="ECO:0000313" key="2">
    <source>
        <dbReference type="EMBL" id="CAA9550311.1"/>
    </source>
</evidence>
<evidence type="ECO:0000256" key="1">
    <source>
        <dbReference type="SAM" id="MobiDB-lite"/>
    </source>
</evidence>
<protein>
    <submittedName>
        <fullName evidence="2">Uncharacterized protein</fullName>
    </submittedName>
</protein>
<sequence>MGRIIALGGGSGGHRRGPSSQRGVPSCYTPHRIATHEEDRWSPPD</sequence>
<dbReference type="EMBL" id="CADCWN010000015">
    <property type="protein sequence ID" value="CAA9550311.1"/>
    <property type="molecule type" value="Genomic_DNA"/>
</dbReference>
<reference evidence="2" key="1">
    <citation type="submission" date="2020-02" db="EMBL/GenBank/DDBJ databases">
        <authorList>
            <person name="Meier V. D."/>
        </authorList>
    </citation>
    <scope>NUCLEOTIDE SEQUENCE</scope>
    <source>
        <strain evidence="2">AVDCRST_MAG18</strain>
    </source>
</reference>
<accession>A0A6J4UKK8</accession>
<proteinExistence type="predicted"/>
<feature type="compositionally biased region" description="Basic and acidic residues" evidence="1">
    <location>
        <begin position="34"/>
        <end position="45"/>
    </location>
</feature>
<feature type="region of interest" description="Disordered" evidence="1">
    <location>
        <begin position="1"/>
        <end position="45"/>
    </location>
</feature>
<gene>
    <name evidence="2" type="ORF">AVDCRST_MAG18-269</name>
</gene>
<dbReference type="AlphaFoldDB" id="A0A6J4UKK8"/>
<organism evidence="2">
    <name type="scientific">uncultured Thermomicrobiales bacterium</name>
    <dbReference type="NCBI Taxonomy" id="1645740"/>
    <lineage>
        <taxon>Bacteria</taxon>
        <taxon>Pseudomonadati</taxon>
        <taxon>Thermomicrobiota</taxon>
        <taxon>Thermomicrobia</taxon>
        <taxon>Thermomicrobiales</taxon>
        <taxon>environmental samples</taxon>
    </lineage>
</organism>